<dbReference type="Gene3D" id="3.40.50.720">
    <property type="entry name" value="NAD(P)-binding Rossmann-like Domain"/>
    <property type="match status" value="2"/>
</dbReference>
<keyword evidence="2" id="KW-0472">Membrane</keyword>
<feature type="transmembrane region" description="Helical" evidence="2">
    <location>
        <begin position="56"/>
        <end position="74"/>
    </location>
</feature>
<dbReference type="InterPro" id="IPR036721">
    <property type="entry name" value="RCK_C_sf"/>
</dbReference>
<evidence type="ECO:0000259" key="3">
    <source>
        <dbReference type="PROSITE" id="PS51201"/>
    </source>
</evidence>
<feature type="transmembrane region" description="Helical" evidence="2">
    <location>
        <begin position="20"/>
        <end position="44"/>
    </location>
</feature>
<dbReference type="Pfam" id="PF07885">
    <property type="entry name" value="Ion_trans_2"/>
    <property type="match status" value="1"/>
</dbReference>
<reference evidence="4" key="1">
    <citation type="submission" date="2022-01" db="EMBL/GenBank/DDBJ databases">
        <title>Draft genome of Methanogenium marinum DSM 15558.</title>
        <authorList>
            <person name="Chen S.-C."/>
            <person name="You Y.-T."/>
        </authorList>
    </citation>
    <scope>NUCLEOTIDE SEQUENCE</scope>
    <source>
        <strain evidence="4">DSM 15558</strain>
    </source>
</reference>
<dbReference type="PANTHER" id="PTHR43833">
    <property type="entry name" value="POTASSIUM CHANNEL PROTEIN 2-RELATED-RELATED"/>
    <property type="match status" value="1"/>
</dbReference>
<dbReference type="PANTHER" id="PTHR43833:SF13">
    <property type="entry name" value="POTASSIUM CHANNEL PROTEIN 2-RELATED"/>
    <property type="match status" value="1"/>
</dbReference>
<dbReference type="InterPro" id="IPR036291">
    <property type="entry name" value="NAD(P)-bd_dom_sf"/>
</dbReference>
<evidence type="ECO:0000256" key="1">
    <source>
        <dbReference type="ARBA" id="ARBA00004651"/>
    </source>
</evidence>
<keyword evidence="2" id="KW-1133">Transmembrane helix</keyword>
<dbReference type="GO" id="GO:0006813">
    <property type="term" value="P:potassium ion transport"/>
    <property type="evidence" value="ECO:0007669"/>
    <property type="project" value="InterPro"/>
</dbReference>
<dbReference type="EMBL" id="JAKELO010000002">
    <property type="protein sequence ID" value="MDE4908105.1"/>
    <property type="molecule type" value="Genomic_DNA"/>
</dbReference>
<feature type="transmembrane region" description="Helical" evidence="2">
    <location>
        <begin position="81"/>
        <end position="106"/>
    </location>
</feature>
<dbReference type="InterPro" id="IPR013099">
    <property type="entry name" value="K_chnl_dom"/>
</dbReference>
<accession>A0A9Q4KPV9</accession>
<dbReference type="Proteomes" id="UP001143747">
    <property type="component" value="Unassembled WGS sequence"/>
</dbReference>
<dbReference type="GO" id="GO:0005886">
    <property type="term" value="C:plasma membrane"/>
    <property type="evidence" value="ECO:0007669"/>
    <property type="project" value="UniProtKB-SubCell"/>
</dbReference>
<feature type="domain" description="RCK N-terminal" evidence="3">
    <location>
        <begin position="364"/>
        <end position="472"/>
    </location>
</feature>
<dbReference type="InterPro" id="IPR050721">
    <property type="entry name" value="Trk_Ktr_HKT_K-transport"/>
</dbReference>
<keyword evidence="5" id="KW-1185">Reference proteome</keyword>
<evidence type="ECO:0000256" key="2">
    <source>
        <dbReference type="SAM" id="Phobius"/>
    </source>
</evidence>
<dbReference type="InterPro" id="IPR003148">
    <property type="entry name" value="RCK_N"/>
</dbReference>
<sequence>MKPLEAFRRFIQGIVPQKRLRIYVTALFVQIVVYALLVYLLIPVLEGYTLTPIESLYFVIMTISTVGYGLTFPMESDLTHLLVIIIIVAGVTTVLFIIPTLLSPYLERAFRASPPRRTSIHPDNHVIVVGFNEVTQSLFHMLSIAETDIILVEEDRALAEEALRMKRDAPQVIWGKYNDKETWNNAWISKADFVIINEEEHTAAKIILGITEMTDAKIITIVEDITKDRFLRYAGAEYILSPKNVTGKSLARYAIPGPFFETIYDENPYATLQSVDPTEEEEDKRKIFMLPVLEGFRFVGHTIGDINENDEHPIEIVSYWKGNTFVMYPDDTEVIDKSMILFVHGAEGDVHATLDESLVPGKTEAYAVIVGFGRIGRTVYEELEKIGIRATVIDPVAAEVPGIHGSGESEADLIAAGISHASVCIIATSDDDANIFSTLMARTLNQKMRVLSVATEPESVEKLYRAGADYVVDLPTHGAILAANIVLADLIHLILDLPGVQGQQIAARHNMNKLPFTVESIEGRTGVKVIGFRGRRKYVIHPEKYQIVMGGDEVIVIGTREELKKFIHLTSPGDQK</sequence>
<keyword evidence="2" id="KW-0812">Transmembrane</keyword>
<comment type="caution">
    <text evidence="4">The sequence shown here is derived from an EMBL/GenBank/DDBJ whole genome shotgun (WGS) entry which is preliminary data.</text>
</comment>
<evidence type="ECO:0000313" key="5">
    <source>
        <dbReference type="Proteomes" id="UP001143747"/>
    </source>
</evidence>
<evidence type="ECO:0000313" key="4">
    <source>
        <dbReference type="EMBL" id="MDE4908105.1"/>
    </source>
</evidence>
<dbReference type="Gene3D" id="1.10.287.70">
    <property type="match status" value="1"/>
</dbReference>
<dbReference type="Pfam" id="PF02254">
    <property type="entry name" value="TrkA_N"/>
    <property type="match status" value="2"/>
</dbReference>
<comment type="subcellular location">
    <subcellularLocation>
        <location evidence="1">Cell membrane</location>
        <topology evidence="1">Multi-pass membrane protein</topology>
    </subcellularLocation>
</comment>
<gene>
    <name evidence="4" type="ORF">L0665_05720</name>
</gene>
<dbReference type="RefSeq" id="WP_274924740.1">
    <property type="nucleotide sequence ID" value="NZ_JAKELO010000002.1"/>
</dbReference>
<proteinExistence type="predicted"/>
<dbReference type="SUPFAM" id="SSF81324">
    <property type="entry name" value="Voltage-gated potassium channels"/>
    <property type="match status" value="1"/>
</dbReference>
<organism evidence="4 5">
    <name type="scientific">Methanogenium marinum</name>
    <dbReference type="NCBI Taxonomy" id="348610"/>
    <lineage>
        <taxon>Archaea</taxon>
        <taxon>Methanobacteriati</taxon>
        <taxon>Methanobacteriota</taxon>
        <taxon>Stenosarchaea group</taxon>
        <taxon>Methanomicrobia</taxon>
        <taxon>Methanomicrobiales</taxon>
        <taxon>Methanomicrobiaceae</taxon>
        <taxon>Methanogenium</taxon>
    </lineage>
</organism>
<dbReference type="SUPFAM" id="SSF116726">
    <property type="entry name" value="TrkA C-terminal domain-like"/>
    <property type="match status" value="2"/>
</dbReference>
<dbReference type="SUPFAM" id="SSF51735">
    <property type="entry name" value="NAD(P)-binding Rossmann-fold domains"/>
    <property type="match status" value="2"/>
</dbReference>
<dbReference type="AlphaFoldDB" id="A0A9Q4KPV9"/>
<dbReference type="PROSITE" id="PS51201">
    <property type="entry name" value="RCK_N"/>
    <property type="match status" value="1"/>
</dbReference>
<name>A0A9Q4KPV9_9EURY</name>
<protein>
    <submittedName>
        <fullName evidence="4">NAD-binding protein</fullName>
    </submittedName>
</protein>